<evidence type="ECO:0000256" key="7">
    <source>
        <dbReference type="ARBA" id="ARBA00023136"/>
    </source>
</evidence>
<dbReference type="InterPro" id="IPR050835">
    <property type="entry name" value="ABC_transporter_sub-D"/>
</dbReference>
<evidence type="ECO:0000256" key="4">
    <source>
        <dbReference type="ARBA" id="ARBA00022741"/>
    </source>
</evidence>
<feature type="transmembrane region" description="Helical" evidence="9">
    <location>
        <begin position="171"/>
        <end position="191"/>
    </location>
</feature>
<keyword evidence="2" id="KW-0813">Transport</keyword>
<dbReference type="InterPro" id="IPR036640">
    <property type="entry name" value="ABC1_TM_sf"/>
</dbReference>
<dbReference type="GO" id="GO:0005324">
    <property type="term" value="F:long-chain fatty acid transmembrane transporter activity"/>
    <property type="evidence" value="ECO:0007669"/>
    <property type="project" value="TreeGrafter"/>
</dbReference>
<dbReference type="PROSITE" id="PS50929">
    <property type="entry name" value="ABC_TM1F"/>
    <property type="match status" value="1"/>
</dbReference>
<feature type="transmembrane region" description="Helical" evidence="9">
    <location>
        <begin position="366"/>
        <end position="387"/>
    </location>
</feature>
<keyword evidence="7 9" id="KW-0472">Membrane</keyword>
<dbReference type="GO" id="GO:0005524">
    <property type="term" value="F:ATP binding"/>
    <property type="evidence" value="ECO:0007669"/>
    <property type="project" value="UniProtKB-KW"/>
</dbReference>
<dbReference type="SMART" id="SM00382">
    <property type="entry name" value="AAA"/>
    <property type="match status" value="1"/>
</dbReference>
<dbReference type="Pfam" id="PF00005">
    <property type="entry name" value="ABC_tran"/>
    <property type="match status" value="1"/>
</dbReference>
<dbReference type="GO" id="GO:0042760">
    <property type="term" value="P:very long-chain fatty acid catabolic process"/>
    <property type="evidence" value="ECO:0007669"/>
    <property type="project" value="TreeGrafter"/>
</dbReference>
<keyword evidence="3 9" id="KW-0812">Transmembrane</keyword>
<evidence type="ECO:0000256" key="3">
    <source>
        <dbReference type="ARBA" id="ARBA00022692"/>
    </source>
</evidence>
<evidence type="ECO:0000259" key="10">
    <source>
        <dbReference type="PROSITE" id="PS50893"/>
    </source>
</evidence>
<dbReference type="Proteomes" id="UP000245942">
    <property type="component" value="Unassembled WGS sequence"/>
</dbReference>
<feature type="domain" description="ABC transmembrane type-1" evidence="11">
    <location>
        <begin position="137"/>
        <end position="359"/>
    </location>
</feature>
<dbReference type="SUPFAM" id="SSF52540">
    <property type="entry name" value="P-loop containing nucleoside triphosphate hydrolases"/>
    <property type="match status" value="1"/>
</dbReference>
<dbReference type="Gene3D" id="3.40.50.300">
    <property type="entry name" value="P-loop containing nucleotide triphosphate hydrolases"/>
    <property type="match status" value="1"/>
</dbReference>
<dbReference type="PANTHER" id="PTHR11384:SF67">
    <property type="entry name" value="ATP-BINDING CASSETTE SUB-FAMILY D MEMBER 1"/>
    <property type="match status" value="1"/>
</dbReference>
<dbReference type="OrthoDB" id="422637at2759"/>
<evidence type="ECO:0000313" key="12">
    <source>
        <dbReference type="EMBL" id="PWN22936.1"/>
    </source>
</evidence>
<dbReference type="CDD" id="cd03223">
    <property type="entry name" value="ABCD_peroxisomal_ALDP"/>
    <property type="match status" value="1"/>
</dbReference>
<dbReference type="InterPro" id="IPR017871">
    <property type="entry name" value="ABC_transporter-like_CS"/>
</dbReference>
<feature type="transmembrane region" description="Helical" evidence="9">
    <location>
        <begin position="128"/>
        <end position="151"/>
    </location>
</feature>
<evidence type="ECO:0000256" key="2">
    <source>
        <dbReference type="ARBA" id="ARBA00022448"/>
    </source>
</evidence>
<feature type="compositionally biased region" description="Basic and acidic residues" evidence="8">
    <location>
        <begin position="397"/>
        <end position="410"/>
    </location>
</feature>
<proteinExistence type="inferred from homology"/>
<sequence length="773" mass="85985">MDHALEQVYLPSSDPARDDSYDLLVPHRGRISKVKVRPTKSSTFNTHFADFKKLPPVAGATKASKKKAEKEMSEADQQEARRQENQAVRAEGGAAAASAKKVGVNAEFLRQLKALFRIMIPRNNAKEVFIFALHTSFLILRTYLSVLVARLDGRLVRDLVSANGQGFLRGLGLWFLLAIPSTYTNSMIRYLQTKLAISFRTRMMRYIHDLYLNDGRNFYKVMNLDSRINGVDQFITSDVAQFCSALAALYSNISKPVLDMIVFNYQLASNLGWKGQFALFGNYIITGWILRKATPAFGKLAALEAKLEGDFRAAHSRLIINAEEISFYGGAKTELSILNRAFLRLVKHVSSILKVRIAFNMCEDFVLKYAWSAAGYVIIASPFLFGLKPGQSSSRPVAEKAHTSSEEENHAGVAQKTESYISNRRLLLSLADAGSRLMYSYKELAELSGYTNRVYTLVSTLHLLNKNEFESAERPVDIAADEPWYDMSNISGKMIMGDESISFDNVPIVAPAPGSARGGERLVKDLSLVMNPGTHILLTGANGVGKSAVARVIAGLWPVWSGELKRPSKRDIFFLPQRPYLSAGSLREQVLYPTTFPEWKAGGGSDSELMKILKEVNLAYLPDREGGWETRKEWKDVLSGGEKQRINFARLLFHKPKLAVLDECTSAVSTDVEGGMYATAKATGISLLTISTRLTLLKYHDVLLRLTGETGEDEAHPSWELEVLSGKGGGEGGEDDGPKGLQEEKRELKKKLAEEEGWKKRLEEIKKEMEALK</sequence>
<dbReference type="GeneID" id="37013383"/>
<dbReference type="InterPro" id="IPR011527">
    <property type="entry name" value="ABC1_TM_dom"/>
</dbReference>
<feature type="region of interest" description="Disordered" evidence="8">
    <location>
        <begin position="395"/>
        <end position="414"/>
    </location>
</feature>
<dbReference type="PROSITE" id="PS50893">
    <property type="entry name" value="ABC_TRANSPORTER_2"/>
    <property type="match status" value="1"/>
</dbReference>
<feature type="region of interest" description="Disordered" evidence="8">
    <location>
        <begin position="59"/>
        <end position="92"/>
    </location>
</feature>
<dbReference type="GO" id="GO:0007031">
    <property type="term" value="P:peroxisome organization"/>
    <property type="evidence" value="ECO:0007669"/>
    <property type="project" value="TreeGrafter"/>
</dbReference>
<keyword evidence="6 9" id="KW-1133">Transmembrane helix</keyword>
<dbReference type="GO" id="GO:0015910">
    <property type="term" value="P:long-chain fatty acid import into peroxisome"/>
    <property type="evidence" value="ECO:0007669"/>
    <property type="project" value="TreeGrafter"/>
</dbReference>
<evidence type="ECO:0000256" key="8">
    <source>
        <dbReference type="SAM" id="MobiDB-lite"/>
    </source>
</evidence>
<dbReference type="Pfam" id="PF06472">
    <property type="entry name" value="ABC_membrane_2"/>
    <property type="match status" value="1"/>
</dbReference>
<feature type="compositionally biased region" description="Basic and acidic residues" evidence="8">
    <location>
        <begin position="736"/>
        <end position="745"/>
    </location>
</feature>
<keyword evidence="4" id="KW-0547">Nucleotide-binding</keyword>
<dbReference type="GO" id="GO:0016887">
    <property type="term" value="F:ATP hydrolysis activity"/>
    <property type="evidence" value="ECO:0007669"/>
    <property type="project" value="InterPro"/>
</dbReference>
<dbReference type="GO" id="GO:0005778">
    <property type="term" value="C:peroxisomal membrane"/>
    <property type="evidence" value="ECO:0007669"/>
    <property type="project" value="TreeGrafter"/>
</dbReference>
<dbReference type="SUPFAM" id="SSF90123">
    <property type="entry name" value="ABC transporter transmembrane region"/>
    <property type="match status" value="1"/>
</dbReference>
<keyword evidence="13" id="KW-1185">Reference proteome</keyword>
<dbReference type="GO" id="GO:0006635">
    <property type="term" value="P:fatty acid beta-oxidation"/>
    <property type="evidence" value="ECO:0007669"/>
    <property type="project" value="TreeGrafter"/>
</dbReference>
<organism evidence="12 13">
    <name type="scientific">Pseudomicrostroma glucosiphilum</name>
    <dbReference type="NCBI Taxonomy" id="1684307"/>
    <lineage>
        <taxon>Eukaryota</taxon>
        <taxon>Fungi</taxon>
        <taxon>Dikarya</taxon>
        <taxon>Basidiomycota</taxon>
        <taxon>Ustilaginomycotina</taxon>
        <taxon>Exobasidiomycetes</taxon>
        <taxon>Microstromatales</taxon>
        <taxon>Microstromatales incertae sedis</taxon>
        <taxon>Pseudomicrostroma</taxon>
    </lineage>
</organism>
<dbReference type="GO" id="GO:0140359">
    <property type="term" value="F:ABC-type transporter activity"/>
    <property type="evidence" value="ECO:0007669"/>
    <property type="project" value="InterPro"/>
</dbReference>
<evidence type="ECO:0000256" key="5">
    <source>
        <dbReference type="ARBA" id="ARBA00022840"/>
    </source>
</evidence>
<evidence type="ECO:0000313" key="13">
    <source>
        <dbReference type="Proteomes" id="UP000245942"/>
    </source>
</evidence>
<dbReference type="PANTHER" id="PTHR11384">
    <property type="entry name" value="ATP-BINDING CASSETTE, SUB-FAMILY D MEMBER"/>
    <property type="match status" value="1"/>
</dbReference>
<dbReference type="InterPro" id="IPR003439">
    <property type="entry name" value="ABC_transporter-like_ATP-bd"/>
</dbReference>
<dbReference type="InterPro" id="IPR027417">
    <property type="entry name" value="P-loop_NTPase"/>
</dbReference>
<feature type="domain" description="ABC transporter" evidence="10">
    <location>
        <begin position="501"/>
        <end position="733"/>
    </location>
</feature>
<protein>
    <submittedName>
        <fullName evidence="12">Putative peroxisomal half ABC transporter</fullName>
    </submittedName>
</protein>
<feature type="compositionally biased region" description="Basic and acidic residues" evidence="8">
    <location>
        <begin position="66"/>
        <end position="84"/>
    </location>
</feature>
<dbReference type="RefSeq" id="XP_025350096.1">
    <property type="nucleotide sequence ID" value="XM_025491649.1"/>
</dbReference>
<gene>
    <name evidence="12" type="ORF">BCV69DRAFT_280546</name>
</gene>
<dbReference type="PROSITE" id="PS00211">
    <property type="entry name" value="ABC_TRANSPORTER_1"/>
    <property type="match status" value="1"/>
</dbReference>
<name>A0A316UCL6_9BASI</name>
<comment type="similarity">
    <text evidence="1">Belongs to the ABC transporter superfamily. ABCD family. Peroxisomal fatty acyl CoA transporter (TC 3.A.1.203) subfamily.</text>
</comment>
<dbReference type="EMBL" id="KZ819322">
    <property type="protein sequence ID" value="PWN22936.1"/>
    <property type="molecule type" value="Genomic_DNA"/>
</dbReference>
<evidence type="ECO:0000256" key="1">
    <source>
        <dbReference type="ARBA" id="ARBA00008575"/>
    </source>
</evidence>
<reference evidence="12 13" key="1">
    <citation type="journal article" date="2018" name="Mol. Biol. Evol.">
        <title>Broad Genomic Sampling Reveals a Smut Pathogenic Ancestry of the Fungal Clade Ustilaginomycotina.</title>
        <authorList>
            <person name="Kijpornyongpan T."/>
            <person name="Mondo S.J."/>
            <person name="Barry K."/>
            <person name="Sandor L."/>
            <person name="Lee J."/>
            <person name="Lipzen A."/>
            <person name="Pangilinan J."/>
            <person name="LaButti K."/>
            <person name="Hainaut M."/>
            <person name="Henrissat B."/>
            <person name="Grigoriev I.V."/>
            <person name="Spatafora J.W."/>
            <person name="Aime M.C."/>
        </authorList>
    </citation>
    <scope>NUCLEOTIDE SEQUENCE [LARGE SCALE GENOMIC DNA]</scope>
    <source>
        <strain evidence="12 13">MCA 4718</strain>
    </source>
</reference>
<dbReference type="STRING" id="1684307.A0A316UCL6"/>
<dbReference type="InterPro" id="IPR003593">
    <property type="entry name" value="AAA+_ATPase"/>
</dbReference>
<feature type="region of interest" description="Disordered" evidence="8">
    <location>
        <begin position="1"/>
        <end position="21"/>
    </location>
</feature>
<accession>A0A316UCL6</accession>
<dbReference type="Gene3D" id="1.20.1560.10">
    <property type="entry name" value="ABC transporter type 1, transmembrane domain"/>
    <property type="match status" value="1"/>
</dbReference>
<evidence type="ECO:0000256" key="6">
    <source>
        <dbReference type="ARBA" id="ARBA00022989"/>
    </source>
</evidence>
<evidence type="ECO:0000256" key="9">
    <source>
        <dbReference type="SAM" id="Phobius"/>
    </source>
</evidence>
<keyword evidence="5" id="KW-0067">ATP-binding</keyword>
<evidence type="ECO:0000259" key="11">
    <source>
        <dbReference type="PROSITE" id="PS50929"/>
    </source>
</evidence>
<feature type="region of interest" description="Disordered" evidence="8">
    <location>
        <begin position="723"/>
        <end position="745"/>
    </location>
</feature>
<dbReference type="AlphaFoldDB" id="A0A316UCL6"/>